<organism evidence="1 2">
    <name type="scientific">Pedobacter cryophilus</name>
    <dbReference type="NCBI Taxonomy" id="2571271"/>
    <lineage>
        <taxon>Bacteria</taxon>
        <taxon>Pseudomonadati</taxon>
        <taxon>Bacteroidota</taxon>
        <taxon>Sphingobacteriia</taxon>
        <taxon>Sphingobacteriales</taxon>
        <taxon>Sphingobacteriaceae</taxon>
        <taxon>Pedobacter</taxon>
    </lineage>
</organism>
<evidence type="ECO:0000313" key="2">
    <source>
        <dbReference type="Proteomes" id="UP000308181"/>
    </source>
</evidence>
<keyword evidence="2" id="KW-1185">Reference proteome</keyword>
<proteinExistence type="predicted"/>
<name>A0A4U1C005_9SPHI</name>
<accession>A0A4U1C005</accession>
<dbReference type="OrthoDB" id="639821at2"/>
<protein>
    <submittedName>
        <fullName evidence="1">Uncharacterized protein</fullName>
    </submittedName>
</protein>
<reference evidence="1 2" key="1">
    <citation type="submission" date="2019-04" db="EMBL/GenBank/DDBJ databases">
        <title>Pedobacter sp. AR-3-17 sp. nov., isolated from Arctic soil.</title>
        <authorList>
            <person name="Dahal R.H."/>
            <person name="Kim D.-U."/>
        </authorList>
    </citation>
    <scope>NUCLEOTIDE SEQUENCE [LARGE SCALE GENOMIC DNA]</scope>
    <source>
        <strain evidence="1 2">AR-3-17</strain>
    </source>
</reference>
<dbReference type="AlphaFoldDB" id="A0A4U1C005"/>
<gene>
    <name evidence="1" type="ORF">FA046_07170</name>
</gene>
<dbReference type="Proteomes" id="UP000308181">
    <property type="component" value="Unassembled WGS sequence"/>
</dbReference>
<sequence>MKKFILILFLFPFSVLAQYKGIWNGFLTAENRTYRSYYILDVKEEFDGLIKGDAYIYRTNYLSFLGKMNFIGTIDGNKLHISELKLLINQRPITKEDFCYKNMVLELITKDSIIHLTGPWEGALANNAYRCDPGDVFLRRLNKEGNGLDPIPDDILAQIKKTELKPDSFLNTALTIPKVIDVQGKNVKIQISDYEKIDGDIVSVYLNREKVIDKAEIKKRPIERTVRLSQLVQINELVVYAHNLGEISPNTCMMTVDDGITIQKVFIESSLQKSALLYLRYKPVK</sequence>
<dbReference type="RefSeq" id="WP_136825702.1">
    <property type="nucleotide sequence ID" value="NZ_SWBP01000002.1"/>
</dbReference>
<comment type="caution">
    <text evidence="1">The sequence shown here is derived from an EMBL/GenBank/DDBJ whole genome shotgun (WGS) entry which is preliminary data.</text>
</comment>
<dbReference type="EMBL" id="SWBP01000002">
    <property type="protein sequence ID" value="TKB98888.1"/>
    <property type="molecule type" value="Genomic_DNA"/>
</dbReference>
<evidence type="ECO:0000313" key="1">
    <source>
        <dbReference type="EMBL" id="TKB98888.1"/>
    </source>
</evidence>